<dbReference type="InterPro" id="IPR011050">
    <property type="entry name" value="Pectin_lyase_fold/virulence"/>
</dbReference>
<dbReference type="SUPFAM" id="SSF51126">
    <property type="entry name" value="Pectin lyase-like"/>
    <property type="match status" value="2"/>
</dbReference>
<dbReference type="SMART" id="SM00710">
    <property type="entry name" value="PbH1"/>
    <property type="match status" value="5"/>
</dbReference>
<dbReference type="InterPro" id="IPR012334">
    <property type="entry name" value="Pectin_lyas_fold"/>
</dbReference>
<organism evidence="2 3">
    <name type="scientific">Micromonospora polyrhachis</name>
    <dbReference type="NCBI Taxonomy" id="1282883"/>
    <lineage>
        <taxon>Bacteria</taxon>
        <taxon>Bacillati</taxon>
        <taxon>Actinomycetota</taxon>
        <taxon>Actinomycetes</taxon>
        <taxon>Micromonosporales</taxon>
        <taxon>Micromonosporaceae</taxon>
        <taxon>Micromonospora</taxon>
    </lineage>
</organism>
<sequence>MALGVVVTGVGVAVADDEHGSVTVTRDGAVVEGRNIKGYVHIKADNVTVRNSTIRYDGNHAIRIFSGSVGTVIEATRVYCEAEKTNGIVFGDYTARKVTVHGCRNGFMYSDESPATITDSTWNGRAVVAGAEPEPLASSAATSAPVKSAAPAASRPARPATSGDARTKQSGSGTLAIPEGFPGPDNTGVPEGTTLRPSGSITLSRDGQVVSGLNISGCVVVTAKNVVIRKSRITCGGQYSIKTTGAKNLLVEDVEINGMGRNSAAVCCSDYTLRRVDISNVIDGPRLADNTVVEDSWIHHLTRVSGSHNDTLQTTGAANIVVRGNSLDAYNPVTKDPLNACLMIGSTTGPLVSNLVFEQNYCNGGNYSIGIRADLRAASIKIRSNVYGRDCRFGIVARPKHPGINWETATNLWADSRKPVVK</sequence>
<dbReference type="InterPro" id="IPR006626">
    <property type="entry name" value="PbH1"/>
</dbReference>
<evidence type="ECO:0008006" key="4">
    <source>
        <dbReference type="Google" id="ProtNLM"/>
    </source>
</evidence>
<dbReference type="Proteomes" id="UP000578819">
    <property type="component" value="Unassembled WGS sequence"/>
</dbReference>
<evidence type="ECO:0000313" key="2">
    <source>
        <dbReference type="EMBL" id="MBB4960146.1"/>
    </source>
</evidence>
<proteinExistence type="predicted"/>
<accession>A0A7W7ST87</accession>
<protein>
    <recommendedName>
        <fullName evidence="4">Right handed beta helix region</fullName>
    </recommendedName>
</protein>
<dbReference type="EMBL" id="JACHJW010000001">
    <property type="protein sequence ID" value="MBB4960146.1"/>
    <property type="molecule type" value="Genomic_DNA"/>
</dbReference>
<gene>
    <name evidence="2" type="ORF">FHR38_003879</name>
</gene>
<reference evidence="2 3" key="1">
    <citation type="submission" date="2020-08" db="EMBL/GenBank/DDBJ databases">
        <title>Sequencing the genomes of 1000 actinobacteria strains.</title>
        <authorList>
            <person name="Klenk H.-P."/>
        </authorList>
    </citation>
    <scope>NUCLEOTIDE SEQUENCE [LARGE SCALE GENOMIC DNA]</scope>
    <source>
        <strain evidence="2 3">DSM 45886</strain>
    </source>
</reference>
<dbReference type="RefSeq" id="WP_184535955.1">
    <property type="nucleotide sequence ID" value="NZ_JACHJW010000001.1"/>
</dbReference>
<dbReference type="Gene3D" id="2.160.20.10">
    <property type="entry name" value="Single-stranded right-handed beta-helix, Pectin lyase-like"/>
    <property type="match status" value="1"/>
</dbReference>
<dbReference type="AlphaFoldDB" id="A0A7W7ST87"/>
<keyword evidence="3" id="KW-1185">Reference proteome</keyword>
<evidence type="ECO:0000313" key="3">
    <source>
        <dbReference type="Proteomes" id="UP000578819"/>
    </source>
</evidence>
<evidence type="ECO:0000256" key="1">
    <source>
        <dbReference type="SAM" id="MobiDB-lite"/>
    </source>
</evidence>
<feature type="compositionally biased region" description="Low complexity" evidence="1">
    <location>
        <begin position="138"/>
        <end position="162"/>
    </location>
</feature>
<comment type="caution">
    <text evidence="2">The sequence shown here is derived from an EMBL/GenBank/DDBJ whole genome shotgun (WGS) entry which is preliminary data.</text>
</comment>
<name>A0A7W7ST87_9ACTN</name>
<feature type="region of interest" description="Disordered" evidence="1">
    <location>
        <begin position="138"/>
        <end position="200"/>
    </location>
</feature>